<accession>A0A0A8ZKY0</accession>
<evidence type="ECO:0000256" key="1">
    <source>
        <dbReference type="SAM" id="MobiDB-lite"/>
    </source>
</evidence>
<proteinExistence type="predicted"/>
<dbReference type="EMBL" id="GBRH01260495">
    <property type="protein sequence ID" value="JAD37400.1"/>
    <property type="molecule type" value="Transcribed_RNA"/>
</dbReference>
<evidence type="ECO:0000313" key="2">
    <source>
        <dbReference type="EMBL" id="JAD37400.1"/>
    </source>
</evidence>
<reference evidence="2" key="2">
    <citation type="journal article" date="2015" name="Data Brief">
        <title>Shoot transcriptome of the giant reed, Arundo donax.</title>
        <authorList>
            <person name="Barrero R.A."/>
            <person name="Guerrero F.D."/>
            <person name="Moolhuijzen P."/>
            <person name="Goolsby J.A."/>
            <person name="Tidwell J."/>
            <person name="Bellgard S.E."/>
            <person name="Bellgard M.I."/>
        </authorList>
    </citation>
    <scope>NUCLEOTIDE SEQUENCE</scope>
    <source>
        <tissue evidence="2">Shoot tissue taken approximately 20 cm above the soil surface</tissue>
    </source>
</reference>
<reference evidence="2" key="1">
    <citation type="submission" date="2014-09" db="EMBL/GenBank/DDBJ databases">
        <authorList>
            <person name="Magalhaes I.L.F."/>
            <person name="Oliveira U."/>
            <person name="Santos F.R."/>
            <person name="Vidigal T.H.D.A."/>
            <person name="Brescovit A.D."/>
            <person name="Santos A.J."/>
        </authorList>
    </citation>
    <scope>NUCLEOTIDE SEQUENCE</scope>
    <source>
        <tissue evidence="2">Shoot tissue taken approximately 20 cm above the soil surface</tissue>
    </source>
</reference>
<name>A0A0A8ZKY0_ARUDO</name>
<feature type="region of interest" description="Disordered" evidence="1">
    <location>
        <begin position="1"/>
        <end position="21"/>
    </location>
</feature>
<protein>
    <submittedName>
        <fullName evidence="2">Uncharacterized protein</fullName>
    </submittedName>
</protein>
<feature type="compositionally biased region" description="Basic and acidic residues" evidence="1">
    <location>
        <begin position="1"/>
        <end position="10"/>
    </location>
</feature>
<dbReference type="AlphaFoldDB" id="A0A0A8ZKY0"/>
<sequence length="32" mass="3547">MQQCSHERHALAPSHPPGQCECRSSKINDLVS</sequence>
<organism evidence="2">
    <name type="scientific">Arundo donax</name>
    <name type="common">Giant reed</name>
    <name type="synonym">Donax arundinaceus</name>
    <dbReference type="NCBI Taxonomy" id="35708"/>
    <lineage>
        <taxon>Eukaryota</taxon>
        <taxon>Viridiplantae</taxon>
        <taxon>Streptophyta</taxon>
        <taxon>Embryophyta</taxon>
        <taxon>Tracheophyta</taxon>
        <taxon>Spermatophyta</taxon>
        <taxon>Magnoliopsida</taxon>
        <taxon>Liliopsida</taxon>
        <taxon>Poales</taxon>
        <taxon>Poaceae</taxon>
        <taxon>PACMAD clade</taxon>
        <taxon>Arundinoideae</taxon>
        <taxon>Arundineae</taxon>
        <taxon>Arundo</taxon>
    </lineage>
</organism>